<dbReference type="FunFam" id="3.30.390.10:FF:000001">
    <property type="entry name" value="Enolase"/>
    <property type="match status" value="1"/>
</dbReference>
<keyword evidence="7 9" id="KW-0324">Glycolysis</keyword>
<feature type="binding site" evidence="9">
    <location>
        <position position="371"/>
    </location>
    <ligand>
        <name>(2R)-2-phosphoglycerate</name>
        <dbReference type="ChEBI" id="CHEBI:58289"/>
    </ligand>
</feature>
<dbReference type="Pfam" id="PF00113">
    <property type="entry name" value="Enolase_C"/>
    <property type="match status" value="1"/>
</dbReference>
<comment type="subcellular location">
    <subcellularLocation>
        <location evidence="9">Cytoplasm</location>
    </subcellularLocation>
    <subcellularLocation>
        <location evidence="9">Secreted</location>
    </subcellularLocation>
    <subcellularLocation>
        <location evidence="9">Cell surface</location>
    </subcellularLocation>
    <text evidence="9">Fractions of enolase are present in both the cytoplasm and on the cell surface.</text>
</comment>
<evidence type="ECO:0000256" key="4">
    <source>
        <dbReference type="ARBA" id="ARBA00017068"/>
    </source>
</evidence>
<feature type="binding site" evidence="11">
    <location>
        <begin position="368"/>
        <end position="371"/>
    </location>
    <ligand>
        <name>substrate</name>
    </ligand>
</feature>
<dbReference type="PRINTS" id="PR00148">
    <property type="entry name" value="ENOLASE"/>
</dbReference>
<feature type="active site" description="Proton donor" evidence="9 10">
    <location>
        <position position="208"/>
    </location>
</feature>
<proteinExistence type="inferred from homology"/>
<evidence type="ECO:0000256" key="5">
    <source>
        <dbReference type="ARBA" id="ARBA00022525"/>
    </source>
</evidence>
<protein>
    <recommendedName>
        <fullName evidence="4 9">Enolase</fullName>
        <ecNumber evidence="3 9">4.2.1.11</ecNumber>
    </recommendedName>
    <alternativeName>
        <fullName evidence="9">2-phospho-D-glycerate hydro-lyase</fullName>
    </alternativeName>
    <alternativeName>
        <fullName evidence="9">2-phosphoglycerate dehydratase</fullName>
    </alternativeName>
</protein>
<evidence type="ECO:0000259" key="14">
    <source>
        <dbReference type="SMART" id="SM01193"/>
    </source>
</evidence>
<evidence type="ECO:0000256" key="11">
    <source>
        <dbReference type="PIRSR" id="PIRSR001400-2"/>
    </source>
</evidence>
<evidence type="ECO:0000256" key="7">
    <source>
        <dbReference type="ARBA" id="ARBA00023152"/>
    </source>
</evidence>
<dbReference type="SMART" id="SM01193">
    <property type="entry name" value="Enolase_N"/>
    <property type="match status" value="1"/>
</dbReference>
<evidence type="ECO:0000256" key="2">
    <source>
        <dbReference type="ARBA" id="ARBA00009604"/>
    </source>
</evidence>
<dbReference type="EC" id="4.2.1.11" evidence="3 9"/>
<dbReference type="SUPFAM" id="SSF54826">
    <property type="entry name" value="Enolase N-terminal domain-like"/>
    <property type="match status" value="1"/>
</dbReference>
<dbReference type="PROSITE" id="PS00164">
    <property type="entry name" value="ENOLASE"/>
    <property type="match status" value="1"/>
</dbReference>
<dbReference type="SFLD" id="SFLDF00002">
    <property type="entry name" value="enolase"/>
    <property type="match status" value="1"/>
</dbReference>
<dbReference type="PANTHER" id="PTHR11902">
    <property type="entry name" value="ENOLASE"/>
    <property type="match status" value="1"/>
</dbReference>
<dbReference type="PANTHER" id="PTHR11902:SF1">
    <property type="entry name" value="ENOLASE"/>
    <property type="match status" value="1"/>
</dbReference>
<feature type="binding site" evidence="9 12">
    <location>
        <position position="246"/>
    </location>
    <ligand>
        <name>Mg(2+)</name>
        <dbReference type="ChEBI" id="CHEBI:18420"/>
    </ligand>
</feature>
<dbReference type="GO" id="GO:0005576">
    <property type="term" value="C:extracellular region"/>
    <property type="evidence" value="ECO:0007669"/>
    <property type="project" value="UniProtKB-SubCell"/>
</dbReference>
<dbReference type="SFLD" id="SFLDS00001">
    <property type="entry name" value="Enolase"/>
    <property type="match status" value="1"/>
</dbReference>
<feature type="binding site" evidence="11">
    <location>
        <position position="316"/>
    </location>
    <ligand>
        <name>substrate</name>
    </ligand>
</feature>
<comment type="cofactor">
    <cofactor evidence="12">
        <name>Mg(2+)</name>
        <dbReference type="ChEBI" id="CHEBI:18420"/>
    </cofactor>
    <text evidence="12">Mg(2+) is required for catalysis and for stabilizing the dimer.</text>
</comment>
<dbReference type="Gene3D" id="3.20.20.120">
    <property type="entry name" value="Enolase-like C-terminal domain"/>
    <property type="match status" value="1"/>
</dbReference>
<evidence type="ECO:0000256" key="6">
    <source>
        <dbReference type="ARBA" id="ARBA00022842"/>
    </source>
</evidence>
<dbReference type="SMART" id="SM01192">
    <property type="entry name" value="Enolase_C"/>
    <property type="match status" value="1"/>
</dbReference>
<dbReference type="GO" id="GO:0004634">
    <property type="term" value="F:phosphopyruvate hydratase activity"/>
    <property type="evidence" value="ECO:0007669"/>
    <property type="project" value="UniProtKB-UniRule"/>
</dbReference>
<dbReference type="AlphaFoldDB" id="A0A955LLB5"/>
<feature type="binding site" evidence="11">
    <location>
        <position position="158"/>
    </location>
    <ligand>
        <name>substrate</name>
    </ligand>
</feature>
<feature type="domain" description="Enolase C-terminal TIM barrel" evidence="13">
    <location>
        <begin position="142"/>
        <end position="428"/>
    </location>
</feature>
<feature type="domain" description="Enolase N-terminal" evidence="14">
    <location>
        <begin position="3"/>
        <end position="133"/>
    </location>
</feature>
<feature type="binding site" evidence="9 12">
    <location>
        <position position="316"/>
    </location>
    <ligand>
        <name>Mg(2+)</name>
        <dbReference type="ChEBI" id="CHEBI:18420"/>
    </ligand>
</feature>
<dbReference type="NCBIfam" id="TIGR01060">
    <property type="entry name" value="eno"/>
    <property type="match status" value="1"/>
</dbReference>
<dbReference type="InterPro" id="IPR000941">
    <property type="entry name" value="Enolase"/>
</dbReference>
<keyword evidence="9 12" id="KW-0479">Metal-binding</keyword>
<comment type="function">
    <text evidence="9">Catalyzes the reversible conversion of 2-phosphoglycerate (2-PG) into phosphoenolpyruvate (PEP). It is essential for the degradation of carbohydrates via glycolysis.</text>
</comment>
<keyword evidence="6 9" id="KW-0460">Magnesium</keyword>
<dbReference type="Gene3D" id="3.30.390.10">
    <property type="entry name" value="Enolase-like, N-terminal domain"/>
    <property type="match status" value="1"/>
</dbReference>
<dbReference type="SFLD" id="SFLDG00178">
    <property type="entry name" value="enolase"/>
    <property type="match status" value="1"/>
</dbReference>
<dbReference type="GO" id="GO:0009986">
    <property type="term" value="C:cell surface"/>
    <property type="evidence" value="ECO:0007669"/>
    <property type="project" value="UniProtKB-SubCell"/>
</dbReference>
<comment type="caution">
    <text evidence="15">The sequence shown here is derived from an EMBL/GenBank/DDBJ whole genome shotgun (WGS) entry which is preliminary data.</text>
</comment>
<feature type="binding site" evidence="9">
    <location>
        <position position="166"/>
    </location>
    <ligand>
        <name>(2R)-2-phosphoglycerate</name>
        <dbReference type="ChEBI" id="CHEBI:58289"/>
    </ligand>
</feature>
<dbReference type="GO" id="GO:0006096">
    <property type="term" value="P:glycolytic process"/>
    <property type="evidence" value="ECO:0007669"/>
    <property type="project" value="UniProtKB-UniRule"/>
</dbReference>
<evidence type="ECO:0000256" key="9">
    <source>
        <dbReference type="HAMAP-Rule" id="MF_00318"/>
    </source>
</evidence>
<feature type="binding site" evidence="9">
    <location>
        <position position="392"/>
    </location>
    <ligand>
        <name>(2R)-2-phosphoglycerate</name>
        <dbReference type="ChEBI" id="CHEBI:58289"/>
    </ligand>
</feature>
<keyword evidence="8 9" id="KW-0456">Lyase</keyword>
<evidence type="ECO:0000256" key="10">
    <source>
        <dbReference type="PIRSR" id="PIRSR001400-1"/>
    </source>
</evidence>
<name>A0A955LLB5_UNCKA</name>
<reference evidence="15" key="2">
    <citation type="journal article" date="2021" name="Microbiome">
        <title>Successional dynamics and alternative stable states in a saline activated sludge microbial community over 9 years.</title>
        <authorList>
            <person name="Wang Y."/>
            <person name="Ye J."/>
            <person name="Ju F."/>
            <person name="Liu L."/>
            <person name="Boyd J.A."/>
            <person name="Deng Y."/>
            <person name="Parks D.H."/>
            <person name="Jiang X."/>
            <person name="Yin X."/>
            <person name="Woodcroft B.J."/>
            <person name="Tyson G.W."/>
            <person name="Hugenholtz P."/>
            <person name="Polz M.F."/>
            <person name="Zhang T."/>
        </authorList>
    </citation>
    <scope>NUCLEOTIDE SEQUENCE</scope>
    <source>
        <strain evidence="15">HKST-UBA03</strain>
    </source>
</reference>
<comment type="catalytic activity">
    <reaction evidence="9">
        <text>(2R)-2-phosphoglycerate = phosphoenolpyruvate + H2O</text>
        <dbReference type="Rhea" id="RHEA:10164"/>
        <dbReference type="ChEBI" id="CHEBI:15377"/>
        <dbReference type="ChEBI" id="CHEBI:58289"/>
        <dbReference type="ChEBI" id="CHEBI:58702"/>
        <dbReference type="EC" id="4.2.1.11"/>
    </reaction>
</comment>
<dbReference type="SUPFAM" id="SSF51604">
    <property type="entry name" value="Enolase C-terminal domain-like"/>
    <property type="match status" value="1"/>
</dbReference>
<evidence type="ECO:0000256" key="3">
    <source>
        <dbReference type="ARBA" id="ARBA00012058"/>
    </source>
</evidence>
<dbReference type="InterPro" id="IPR029017">
    <property type="entry name" value="Enolase-like_N"/>
</dbReference>
<dbReference type="GO" id="GO:0000287">
    <property type="term" value="F:magnesium ion binding"/>
    <property type="evidence" value="ECO:0007669"/>
    <property type="project" value="UniProtKB-UniRule"/>
</dbReference>
<feature type="binding site" evidence="9">
    <location>
        <position position="341"/>
    </location>
    <ligand>
        <name>(2R)-2-phosphoglycerate</name>
        <dbReference type="ChEBI" id="CHEBI:58289"/>
    </ligand>
</feature>
<evidence type="ECO:0000256" key="8">
    <source>
        <dbReference type="ARBA" id="ARBA00023239"/>
    </source>
</evidence>
<dbReference type="Pfam" id="PF03952">
    <property type="entry name" value="Enolase_N"/>
    <property type="match status" value="1"/>
</dbReference>
<reference evidence="15" key="1">
    <citation type="submission" date="2020-04" db="EMBL/GenBank/DDBJ databases">
        <authorList>
            <person name="Zhang T."/>
        </authorList>
    </citation>
    <scope>NUCLEOTIDE SEQUENCE</scope>
    <source>
        <strain evidence="15">HKST-UBA03</strain>
    </source>
</reference>
<dbReference type="Proteomes" id="UP000751518">
    <property type="component" value="Unassembled WGS sequence"/>
</dbReference>
<dbReference type="PIRSF" id="PIRSF001400">
    <property type="entry name" value="Enolase"/>
    <property type="match status" value="1"/>
</dbReference>
<dbReference type="InterPro" id="IPR020811">
    <property type="entry name" value="Enolase_N"/>
</dbReference>
<comment type="cofactor">
    <cofactor evidence="9">
        <name>Mg(2+)</name>
        <dbReference type="ChEBI" id="CHEBI:18420"/>
    </cofactor>
    <text evidence="9">Binds a second Mg(2+) ion via substrate during catalysis.</text>
</comment>
<feature type="binding site" evidence="9 12">
    <location>
        <position position="289"/>
    </location>
    <ligand>
        <name>Mg(2+)</name>
        <dbReference type="ChEBI" id="CHEBI:18420"/>
    </ligand>
</feature>
<evidence type="ECO:0000256" key="1">
    <source>
        <dbReference type="ARBA" id="ARBA00005031"/>
    </source>
</evidence>
<evidence type="ECO:0000313" key="16">
    <source>
        <dbReference type="Proteomes" id="UP000751518"/>
    </source>
</evidence>
<accession>A0A955LLB5</accession>
<dbReference type="InterPro" id="IPR020809">
    <property type="entry name" value="Enolase_CS"/>
</dbReference>
<feature type="binding site" evidence="11">
    <location>
        <position position="392"/>
    </location>
    <ligand>
        <name>substrate</name>
    </ligand>
</feature>
<organism evidence="15 16">
    <name type="scientific">candidate division WWE3 bacterium</name>
    <dbReference type="NCBI Taxonomy" id="2053526"/>
    <lineage>
        <taxon>Bacteria</taxon>
        <taxon>Katanobacteria</taxon>
    </lineage>
</organism>
<feature type="binding site" evidence="9">
    <location>
        <position position="370"/>
    </location>
    <ligand>
        <name>(2R)-2-phosphoglycerate</name>
        <dbReference type="ChEBI" id="CHEBI:58289"/>
    </ligand>
</feature>
<feature type="active site" description="Proton acceptor" evidence="9 10">
    <location>
        <position position="341"/>
    </location>
</feature>
<sequence length="428" mass="46580">MKIIDIHARQVLDSRGNPTVECDVTLEDDVRGRAIVPSGASTGEHEALELRDDDPNAYGGKGVLKAVNNVNTKIKDAILGANVFNQREIDEMMIKLDGTETKENLGANAILAVSLAVAKAASNAPRLPLYQYLHEIADVSKPLLLPLPMMNVINGGRHADFATDIQEFMILPIGAESFAHALQIGAEVFMQLKGVLKANGYETTVGDEGGFAPRVKNGNKEALDLLIHAIEKAGYEVGKDVAFGIDAAASEFYKDARYHLKTEDKVLDTDGMIEWLVELINDYPFVSVEDVLDQNDWDGWVEFTKQAGDKVQIVGDDLLVTNVNFLQKGIDLKAANAILIKVNQIGSLTETFDAIKLAKDNDWNSVISHRSGETEDTTIADLSVALATGQIKTGSLSRSERIAKYNQLLRIEEELGSKAGFAGNVFRG</sequence>
<evidence type="ECO:0000313" key="15">
    <source>
        <dbReference type="EMBL" id="MCA9392461.1"/>
    </source>
</evidence>
<dbReference type="EMBL" id="JAGQKZ010000057">
    <property type="protein sequence ID" value="MCA9392461.1"/>
    <property type="molecule type" value="Genomic_DNA"/>
</dbReference>
<evidence type="ECO:0000259" key="13">
    <source>
        <dbReference type="SMART" id="SM01192"/>
    </source>
</evidence>
<evidence type="ECO:0000256" key="12">
    <source>
        <dbReference type="PIRSR" id="PIRSR001400-3"/>
    </source>
</evidence>
<dbReference type="CDD" id="cd03313">
    <property type="entry name" value="enolase"/>
    <property type="match status" value="1"/>
</dbReference>
<dbReference type="HAMAP" id="MF_00318">
    <property type="entry name" value="Enolase"/>
    <property type="match status" value="1"/>
</dbReference>
<dbReference type="InterPro" id="IPR020810">
    <property type="entry name" value="Enolase_C"/>
</dbReference>
<feature type="binding site" evidence="11">
    <location>
        <position position="167"/>
    </location>
    <ligand>
        <name>substrate</name>
    </ligand>
</feature>
<dbReference type="GO" id="GO:0000015">
    <property type="term" value="C:phosphopyruvate hydratase complex"/>
    <property type="evidence" value="ECO:0007669"/>
    <property type="project" value="InterPro"/>
</dbReference>
<comment type="similarity">
    <text evidence="2 9">Belongs to the enolase family.</text>
</comment>
<gene>
    <name evidence="9 15" type="primary">eno</name>
    <name evidence="15" type="ORF">KC614_04685</name>
</gene>
<dbReference type="InterPro" id="IPR036849">
    <property type="entry name" value="Enolase-like_C_sf"/>
</dbReference>
<comment type="pathway">
    <text evidence="1 9">Carbohydrate degradation; glycolysis; pyruvate from D-glyceraldehyde 3-phosphate: step 4/5.</text>
</comment>
<keyword evidence="5 9" id="KW-0964">Secreted</keyword>
<keyword evidence="9" id="KW-0963">Cytoplasm</keyword>
<feature type="binding site" evidence="11">
    <location>
        <position position="289"/>
    </location>
    <ligand>
        <name>substrate</name>
    </ligand>
</feature>